<protein>
    <recommendedName>
        <fullName evidence="4">ECF transporter S component</fullName>
    </recommendedName>
</protein>
<dbReference type="Gene3D" id="1.10.1760.20">
    <property type="match status" value="1"/>
</dbReference>
<evidence type="ECO:0000313" key="3">
    <source>
        <dbReference type="Proteomes" id="UP000184241"/>
    </source>
</evidence>
<evidence type="ECO:0008006" key="4">
    <source>
        <dbReference type="Google" id="ProtNLM"/>
    </source>
</evidence>
<dbReference type="Pfam" id="PF12822">
    <property type="entry name" value="ECF_trnsprt"/>
    <property type="match status" value="1"/>
</dbReference>
<feature type="transmembrane region" description="Helical" evidence="1">
    <location>
        <begin position="81"/>
        <end position="99"/>
    </location>
</feature>
<dbReference type="AlphaFoldDB" id="A0A1M5XUU9"/>
<proteinExistence type="predicted"/>
<name>A0A1M5XUU9_9CLOT</name>
<dbReference type="RefSeq" id="WP_073018514.1">
    <property type="nucleotide sequence ID" value="NZ_FQXU01000005.1"/>
</dbReference>
<evidence type="ECO:0000313" key="2">
    <source>
        <dbReference type="EMBL" id="SHI03509.1"/>
    </source>
</evidence>
<keyword evidence="1" id="KW-1133">Transmembrane helix</keyword>
<keyword evidence="1" id="KW-0812">Transmembrane</keyword>
<organism evidence="2 3">
    <name type="scientific">Clostridium intestinale DSM 6191</name>
    <dbReference type="NCBI Taxonomy" id="1121320"/>
    <lineage>
        <taxon>Bacteria</taxon>
        <taxon>Bacillati</taxon>
        <taxon>Bacillota</taxon>
        <taxon>Clostridia</taxon>
        <taxon>Eubacteriales</taxon>
        <taxon>Clostridiaceae</taxon>
        <taxon>Clostridium</taxon>
    </lineage>
</organism>
<feature type="transmembrane region" description="Helical" evidence="1">
    <location>
        <begin position="9"/>
        <end position="26"/>
    </location>
</feature>
<sequence>MENKNTKNIVRAAILLAIAIVVQFIGKNVPEVNQFLVGPLVNSVLLLTAFICGTKWGGITGALTPIMALLVGQLASPMMPFIPFIMIGNILYVVVFGVLKDKNFGLYIGILAGAFIKFIFLYLSATKLVYVFGLNLPEKILAKLAVSMGFTQFITAIAGGIITVIIIKILKQRKVII</sequence>
<gene>
    <name evidence="2" type="ORF">SAMN02745941_01652</name>
</gene>
<dbReference type="InterPro" id="IPR024529">
    <property type="entry name" value="ECF_trnsprt_substrate-spec"/>
</dbReference>
<keyword evidence="1" id="KW-0472">Membrane</keyword>
<dbReference type="Proteomes" id="UP000184241">
    <property type="component" value="Unassembled WGS sequence"/>
</dbReference>
<dbReference type="GO" id="GO:0022857">
    <property type="term" value="F:transmembrane transporter activity"/>
    <property type="evidence" value="ECO:0007669"/>
    <property type="project" value="InterPro"/>
</dbReference>
<dbReference type="EMBL" id="FQXU01000005">
    <property type="protein sequence ID" value="SHI03509.1"/>
    <property type="molecule type" value="Genomic_DNA"/>
</dbReference>
<feature type="transmembrane region" description="Helical" evidence="1">
    <location>
        <begin position="145"/>
        <end position="167"/>
    </location>
</feature>
<reference evidence="2 3" key="1">
    <citation type="submission" date="2016-11" db="EMBL/GenBank/DDBJ databases">
        <authorList>
            <person name="Jaros S."/>
            <person name="Januszkiewicz K."/>
            <person name="Wedrychowicz H."/>
        </authorList>
    </citation>
    <scope>NUCLEOTIDE SEQUENCE [LARGE SCALE GENOMIC DNA]</scope>
    <source>
        <strain evidence="2 3">DSM 6191</strain>
    </source>
</reference>
<accession>A0A1M5XUU9</accession>
<feature type="transmembrane region" description="Helical" evidence="1">
    <location>
        <begin position="106"/>
        <end position="125"/>
    </location>
</feature>
<evidence type="ECO:0000256" key="1">
    <source>
        <dbReference type="SAM" id="Phobius"/>
    </source>
</evidence>